<sequence length="147" mass="17515">MNEYLWNLDIEELPCGWENIYQEALVDFPDGKTFKETMNGPDDIYEFFSNPVKYKELLIQLFNFHKSKAQKLFESNDLLTDRKAISDLIKHDMALDHLVSTWVSTEKTLDSFDPNTVERDIFDPEWYFSNDDFNQSKGYSKLRFIQF</sequence>
<organism evidence="1 2">
    <name type="scientific">Bacillus pumilus</name>
    <name type="common">Bacillus mesentericus</name>
    <dbReference type="NCBI Taxonomy" id="1408"/>
    <lineage>
        <taxon>Bacteria</taxon>
        <taxon>Bacillati</taxon>
        <taxon>Bacillota</taxon>
        <taxon>Bacilli</taxon>
        <taxon>Bacillales</taxon>
        <taxon>Bacillaceae</taxon>
        <taxon>Bacillus</taxon>
    </lineage>
</organism>
<evidence type="ECO:0000313" key="2">
    <source>
        <dbReference type="Proteomes" id="UP000228754"/>
    </source>
</evidence>
<name>A0A2A5J058_BACPU</name>
<comment type="caution">
    <text evidence="1">The sequence shown here is derived from an EMBL/GenBank/DDBJ whole genome shotgun (WGS) entry which is preliminary data.</text>
</comment>
<proteinExistence type="predicted"/>
<dbReference type="AlphaFoldDB" id="A0A2A5J058"/>
<accession>A0A2A5J058</accession>
<reference evidence="1 2" key="1">
    <citation type="submission" date="2017-06" db="EMBL/GenBank/DDBJ databases">
        <title>Draft Genome Sequence of Bacillus sp Strain 36R Isolated from saline sediment at Atanasia, Sonora, Mexico.</title>
        <authorList>
            <person name="Sanchez Diaz R."/>
            <person name="Quiroz Macias M.E."/>
            <person name="Ibarra Gamez J.C."/>
            <person name="Enciso Ibarra J."/>
            <person name="Gomez Gil B."/>
            <person name="Galaviz Silva L."/>
        </authorList>
    </citation>
    <scope>NUCLEOTIDE SEQUENCE [LARGE SCALE GENOMIC DNA]</scope>
    <source>
        <strain evidence="1 2">36R_ATNSAL</strain>
    </source>
</reference>
<gene>
    <name evidence="1" type="ORF">CEY02_03280</name>
</gene>
<evidence type="ECO:0000313" key="1">
    <source>
        <dbReference type="EMBL" id="PCK22752.1"/>
    </source>
</evidence>
<dbReference type="EMBL" id="NKHG01000018">
    <property type="protein sequence ID" value="PCK22752.1"/>
    <property type="molecule type" value="Genomic_DNA"/>
</dbReference>
<dbReference type="OrthoDB" id="2926506at2"/>
<protein>
    <submittedName>
        <fullName evidence="1">Uncharacterized protein</fullName>
    </submittedName>
</protein>
<dbReference type="Proteomes" id="UP000228754">
    <property type="component" value="Unassembled WGS sequence"/>
</dbReference>